<dbReference type="Proteomes" id="UP000198211">
    <property type="component" value="Unassembled WGS sequence"/>
</dbReference>
<dbReference type="OrthoDB" id="118948at2759"/>
<protein>
    <recommendedName>
        <fullName evidence="4">Reverse transcriptase RNase H-like domain-containing protein</fullName>
    </recommendedName>
</protein>
<evidence type="ECO:0000313" key="2">
    <source>
        <dbReference type="EMBL" id="OWZ24110.1"/>
    </source>
</evidence>
<reference evidence="3" key="1">
    <citation type="submission" date="2017-03" db="EMBL/GenBank/DDBJ databases">
        <title>Phytopthora megakarya and P. palmivora, two closely related causual agents of cacao black pod achieved similar genome size and gene model numbers by different mechanisms.</title>
        <authorList>
            <person name="Ali S."/>
            <person name="Shao J."/>
            <person name="Larry D.J."/>
            <person name="Kronmiller B."/>
            <person name="Shen D."/>
            <person name="Strem M.D."/>
            <person name="Melnick R.L."/>
            <person name="Guiltinan M.J."/>
            <person name="Tyler B.M."/>
            <person name="Meinhardt L.W."/>
            <person name="Bailey B.A."/>
        </authorList>
    </citation>
    <scope>NUCLEOTIDE SEQUENCE [LARGE SCALE GENOMIC DNA]</scope>
    <source>
        <strain evidence="3">zdho120</strain>
    </source>
</reference>
<evidence type="ECO:0008006" key="4">
    <source>
        <dbReference type="Google" id="ProtNLM"/>
    </source>
</evidence>
<evidence type="ECO:0000256" key="1">
    <source>
        <dbReference type="SAM" id="SignalP"/>
    </source>
</evidence>
<sequence>MKKWMQFFLFIQDLAVFGAALYQMKDDDFGEDGAISTALSTPLLQVHDGKLLPGRFCGRVLKKEEMNYHSAEKRSAGAIITVENMQYTASWTHPAKYTQDFIH</sequence>
<organism evidence="2 3">
    <name type="scientific">Phytophthora megakarya</name>
    <dbReference type="NCBI Taxonomy" id="4795"/>
    <lineage>
        <taxon>Eukaryota</taxon>
        <taxon>Sar</taxon>
        <taxon>Stramenopiles</taxon>
        <taxon>Oomycota</taxon>
        <taxon>Peronosporomycetes</taxon>
        <taxon>Peronosporales</taxon>
        <taxon>Peronosporaceae</taxon>
        <taxon>Phytophthora</taxon>
    </lineage>
</organism>
<accession>A0A225X4F8</accession>
<dbReference type="AlphaFoldDB" id="A0A225X4F8"/>
<feature type="chain" id="PRO_5012420557" description="Reverse transcriptase RNase H-like domain-containing protein" evidence="1">
    <location>
        <begin position="21"/>
        <end position="103"/>
    </location>
</feature>
<comment type="caution">
    <text evidence="2">The sequence shown here is derived from an EMBL/GenBank/DDBJ whole genome shotgun (WGS) entry which is preliminary data.</text>
</comment>
<feature type="signal peptide" evidence="1">
    <location>
        <begin position="1"/>
        <end position="20"/>
    </location>
</feature>
<gene>
    <name evidence="2" type="ORF">PHMEG_000910</name>
</gene>
<dbReference type="EMBL" id="NBNE01000028">
    <property type="protein sequence ID" value="OWZ24110.1"/>
    <property type="molecule type" value="Genomic_DNA"/>
</dbReference>
<keyword evidence="3" id="KW-1185">Reference proteome</keyword>
<evidence type="ECO:0000313" key="3">
    <source>
        <dbReference type="Proteomes" id="UP000198211"/>
    </source>
</evidence>
<name>A0A225X4F8_9STRA</name>
<proteinExistence type="predicted"/>
<keyword evidence="1" id="KW-0732">Signal</keyword>